<sequence length="617" mass="70009">MDHREFRNLESEKNEQRLTALEKRRGIRFSSRYRSFLEKERKSFSGQFIWHPVFLDGTQKYRLSLLAPTSSLFEDQEIEVDEDDADVLPLAFVDRLHVLGIKTASELCPVLIWNQHDFAFRPLYESLDLFLSALLKKGEASGFDRLNSAVDGAEKLCQSELYSEASAILQPVRSLVDIMDGAASMQIRDLLRRFFNLSGIANLNSGRIESGIEDLRKGVERKDPYAALNLVEHWMANEEHGNAGNLCDQFLGNTLLLDDHTEFYLLLNLGVCQLYLNERSSASATFKRIKERYYGKDELRIAVERLQSTGEPAEEILIWFLKEDPALEPRSRSAEEIEETEPAEPTVDLHAEMFSAMKGGRIDAVKAMVEAGADVNAKDSDFDRTLLHILFTESSLSEDARLSFADYLIEKGADLYAQDGDDSNVLVYVGPETEQKLISMFNAKGRQPELQPYRAFSADLRSDCAVRDVSRAGEKLICTLRGPKKKPQLVDALVDSNHLAVSNDLYEFLISQQIEIQTEAIEVRGVAGAILSDSYRLLFIPEYDCLNVERSEPEFNRIDPSRIRSVKRLIVDRSRLPDSALVFRVKGLSQPVIVDRMLSDHMQKQGFTGIQFTELKR</sequence>
<dbReference type="PROSITE" id="PS50088">
    <property type="entry name" value="ANK_REPEAT"/>
    <property type="match status" value="1"/>
</dbReference>
<accession>A0A833GZY6</accession>
<proteinExistence type="predicted"/>
<evidence type="ECO:0000313" key="2">
    <source>
        <dbReference type="EMBL" id="KAB2931180.1"/>
    </source>
</evidence>
<feature type="repeat" description="ANK" evidence="1">
    <location>
        <begin position="348"/>
        <end position="380"/>
    </location>
</feature>
<evidence type="ECO:0000256" key="1">
    <source>
        <dbReference type="PROSITE-ProRule" id="PRU00023"/>
    </source>
</evidence>
<keyword evidence="1" id="KW-0040">ANK repeat</keyword>
<evidence type="ECO:0008006" key="4">
    <source>
        <dbReference type="Google" id="ProtNLM"/>
    </source>
</evidence>
<reference evidence="2 3" key="1">
    <citation type="submission" date="2019-10" db="EMBL/GenBank/DDBJ databases">
        <title>Extracellular Electron Transfer in a Candidatus Methanoperedens spp. Enrichment Culture.</title>
        <authorList>
            <person name="Berger S."/>
            <person name="Rangel Shaw D."/>
            <person name="Berben T."/>
            <person name="In 'T Zandt M."/>
            <person name="Frank J."/>
            <person name="Reimann J."/>
            <person name="Jetten M.S.M."/>
            <person name="Welte C.U."/>
        </authorList>
    </citation>
    <scope>NUCLEOTIDE SEQUENCE [LARGE SCALE GENOMIC DNA]</scope>
    <source>
        <strain evidence="2">SB12</strain>
    </source>
</reference>
<evidence type="ECO:0000313" key="3">
    <source>
        <dbReference type="Proteomes" id="UP000460298"/>
    </source>
</evidence>
<dbReference type="SUPFAM" id="SSF48452">
    <property type="entry name" value="TPR-like"/>
    <property type="match status" value="1"/>
</dbReference>
<protein>
    <recommendedName>
        <fullName evidence="4">Ankyrin repeat domain-containing protein</fullName>
    </recommendedName>
</protein>
<name>A0A833GZY6_9LEPT</name>
<dbReference type="Proteomes" id="UP000460298">
    <property type="component" value="Unassembled WGS sequence"/>
</dbReference>
<comment type="caution">
    <text evidence="2">The sequence shown here is derived from an EMBL/GenBank/DDBJ whole genome shotgun (WGS) entry which is preliminary data.</text>
</comment>
<dbReference type="SUPFAM" id="SSF48403">
    <property type="entry name" value="Ankyrin repeat"/>
    <property type="match status" value="1"/>
</dbReference>
<dbReference type="EMBL" id="WBUI01000015">
    <property type="protein sequence ID" value="KAB2931180.1"/>
    <property type="molecule type" value="Genomic_DNA"/>
</dbReference>
<dbReference type="Gene3D" id="1.25.40.20">
    <property type="entry name" value="Ankyrin repeat-containing domain"/>
    <property type="match status" value="1"/>
</dbReference>
<dbReference type="InterPro" id="IPR002110">
    <property type="entry name" value="Ankyrin_rpt"/>
</dbReference>
<gene>
    <name evidence="2" type="ORF">F9K24_14610</name>
</gene>
<dbReference type="SMART" id="SM00248">
    <property type="entry name" value="ANK"/>
    <property type="match status" value="2"/>
</dbReference>
<dbReference type="InterPro" id="IPR011990">
    <property type="entry name" value="TPR-like_helical_dom_sf"/>
</dbReference>
<organism evidence="2 3">
    <name type="scientific">Leptonema illini</name>
    <dbReference type="NCBI Taxonomy" id="183"/>
    <lineage>
        <taxon>Bacteria</taxon>
        <taxon>Pseudomonadati</taxon>
        <taxon>Spirochaetota</taxon>
        <taxon>Spirochaetia</taxon>
        <taxon>Leptospirales</taxon>
        <taxon>Leptospiraceae</taxon>
        <taxon>Leptonema</taxon>
    </lineage>
</organism>
<dbReference type="AlphaFoldDB" id="A0A833GZY6"/>
<dbReference type="InterPro" id="IPR036770">
    <property type="entry name" value="Ankyrin_rpt-contain_sf"/>
</dbReference>